<dbReference type="PIRSF" id="PIRSF028177">
    <property type="entry name" value="Polyketide_synth_Omtfrase_TcmP"/>
    <property type="match status" value="1"/>
</dbReference>
<sequence length="273" mass="30905">MAITLPEFTPMEDSLWLTLCGKALDYRRSDPILGDRMADEIVRRLGYDCGRFKLSESPIINIAHRTKKMDEVAADFIARHPNAVGIDLGAGLDSRLLRLNPPSTVDWYDVDFPNVITARRKVMPERANGHGIGTDLVDLNWLEAVPSGRPAVIIADGLLAFLTQEDMIALLQRLTDRFPSGEIAFNGYSRFAIWAARKYRGTQSVADLLKSPGFDDPREPERWNPRLKLVREILLTREPEVARFPTALRLFTRLSARSAAWSRKGTTVLHYRF</sequence>
<gene>
    <name evidence="3" type="ORF">SAMN05216275_13264</name>
</gene>
<dbReference type="GeneID" id="96302248"/>
<dbReference type="GO" id="GO:0032259">
    <property type="term" value="P:methylation"/>
    <property type="evidence" value="ECO:0007669"/>
    <property type="project" value="UniProtKB-KW"/>
</dbReference>
<evidence type="ECO:0000313" key="4">
    <source>
        <dbReference type="Proteomes" id="UP000199111"/>
    </source>
</evidence>
<dbReference type="GO" id="GO:0008168">
    <property type="term" value="F:methyltransferase activity"/>
    <property type="evidence" value="ECO:0007669"/>
    <property type="project" value="UniProtKB-KW"/>
</dbReference>
<dbReference type="PANTHER" id="PTHR43619:SF2">
    <property type="entry name" value="S-ADENOSYL-L-METHIONINE-DEPENDENT METHYLTRANSFERASES SUPERFAMILY PROTEIN"/>
    <property type="match status" value="1"/>
</dbReference>
<keyword evidence="2 3" id="KW-0808">Transferase</keyword>
<accession>A0A1I4BLJ5</accession>
<keyword evidence="4" id="KW-1185">Reference proteome</keyword>
<dbReference type="InterPro" id="IPR016874">
    <property type="entry name" value="TcmP-like"/>
</dbReference>
<proteinExistence type="predicted"/>
<dbReference type="AlphaFoldDB" id="A0A1I4BLJ5"/>
<dbReference type="SUPFAM" id="SSF53335">
    <property type="entry name" value="S-adenosyl-L-methionine-dependent methyltransferases"/>
    <property type="match status" value="1"/>
</dbReference>
<dbReference type="EMBL" id="FOQY01000032">
    <property type="protein sequence ID" value="SFK69423.1"/>
    <property type="molecule type" value="Genomic_DNA"/>
</dbReference>
<name>A0A1I4BLJ5_9ACTN</name>
<dbReference type="InterPro" id="IPR029063">
    <property type="entry name" value="SAM-dependent_MTases_sf"/>
</dbReference>
<dbReference type="PANTHER" id="PTHR43619">
    <property type="entry name" value="S-ADENOSYL-L-METHIONINE-DEPENDENT METHYLTRANSFERASE YKTD-RELATED"/>
    <property type="match status" value="1"/>
</dbReference>
<evidence type="ECO:0000256" key="2">
    <source>
        <dbReference type="ARBA" id="ARBA00022679"/>
    </source>
</evidence>
<dbReference type="Proteomes" id="UP000199111">
    <property type="component" value="Unassembled WGS sequence"/>
</dbReference>
<protein>
    <submittedName>
        <fullName evidence="3">O-Methyltransferase involved in polyketide biosynthesis</fullName>
    </submittedName>
</protein>
<dbReference type="RefSeq" id="WP_093890822.1">
    <property type="nucleotide sequence ID" value="NZ_FOQY01000032.1"/>
</dbReference>
<organism evidence="3 4">
    <name type="scientific">Streptosporangium canum</name>
    <dbReference type="NCBI Taxonomy" id="324952"/>
    <lineage>
        <taxon>Bacteria</taxon>
        <taxon>Bacillati</taxon>
        <taxon>Actinomycetota</taxon>
        <taxon>Actinomycetes</taxon>
        <taxon>Streptosporangiales</taxon>
        <taxon>Streptosporangiaceae</taxon>
        <taxon>Streptosporangium</taxon>
    </lineage>
</organism>
<keyword evidence="1 3" id="KW-0489">Methyltransferase</keyword>
<reference evidence="4" key="1">
    <citation type="submission" date="2016-10" db="EMBL/GenBank/DDBJ databases">
        <authorList>
            <person name="Varghese N."/>
            <person name="Submissions S."/>
        </authorList>
    </citation>
    <scope>NUCLEOTIDE SEQUENCE [LARGE SCALE GENOMIC DNA]</scope>
    <source>
        <strain evidence="4">CGMCC 4.2126</strain>
    </source>
</reference>
<dbReference type="InterPro" id="IPR007213">
    <property type="entry name" value="Ppm1/Ppm2/Tcmp"/>
</dbReference>
<evidence type="ECO:0000256" key="1">
    <source>
        <dbReference type="ARBA" id="ARBA00022603"/>
    </source>
</evidence>
<dbReference type="Gene3D" id="3.40.50.150">
    <property type="entry name" value="Vaccinia Virus protein VP39"/>
    <property type="match status" value="1"/>
</dbReference>
<evidence type="ECO:0000313" key="3">
    <source>
        <dbReference type="EMBL" id="SFK69423.1"/>
    </source>
</evidence>
<dbReference type="Pfam" id="PF04072">
    <property type="entry name" value="LCM"/>
    <property type="match status" value="1"/>
</dbReference>